<dbReference type="EMBL" id="LR130778">
    <property type="protein sequence ID" value="VDN49188.1"/>
    <property type="molecule type" value="Genomic_DNA"/>
</dbReference>
<feature type="transmembrane region" description="Helical" evidence="1">
    <location>
        <begin position="123"/>
        <end position="141"/>
    </location>
</feature>
<keyword evidence="1" id="KW-0812">Transmembrane</keyword>
<sequence>MNLVYSFLDHKKDEKIQYVALRFLLVAFSILGFIVLLLGIFSGYDPLATVISIGFILFCATCFILLNTTKHPHYIKIFFIIFLDFIYFPVAWMTSSNAFKTMPYTSILFLIITFLLVEYRREFIIPILFLIFAVLLMYIKVRWPLSFTITYTSLSSYLMTFLRYSVIALLLLTVIVMMIFNYFEVTRKYDRKSIYDELTGLYSRTYGLKQLQAVFEAQHGQQNKYTLIMIELENFKVFNQKNGILAGDAFIKTLADLMRNNTRSNDLCFRFSGNTFLLLLSHTDISQVNVFLLRIQNAFEELLTQYEESDLSLLVGRANFDYNTLIEVIKEAEIDLSQHRTNT</sequence>
<dbReference type="NCBIfam" id="TIGR00254">
    <property type="entry name" value="GGDEF"/>
    <property type="match status" value="1"/>
</dbReference>
<dbReference type="RefSeq" id="WP_125138198.1">
    <property type="nucleotide sequence ID" value="NZ_LR130778.1"/>
</dbReference>
<dbReference type="SMART" id="SM00267">
    <property type="entry name" value="GGDEF"/>
    <property type="match status" value="1"/>
</dbReference>
<dbReference type="Pfam" id="PF00990">
    <property type="entry name" value="GGDEF"/>
    <property type="match status" value="1"/>
</dbReference>
<keyword evidence="1" id="KW-0472">Membrane</keyword>
<dbReference type="AlphaFoldDB" id="A0A3P7PJQ0"/>
<dbReference type="PANTHER" id="PTHR45138">
    <property type="entry name" value="REGULATORY COMPONENTS OF SENSORY TRANSDUCTION SYSTEM"/>
    <property type="match status" value="1"/>
</dbReference>
<name>A0A3P7PJQ0_9FIRM</name>
<dbReference type="GO" id="GO:0052621">
    <property type="term" value="F:diguanylate cyclase activity"/>
    <property type="evidence" value="ECO:0007669"/>
    <property type="project" value="TreeGrafter"/>
</dbReference>
<dbReference type="InterPro" id="IPR043128">
    <property type="entry name" value="Rev_trsase/Diguanyl_cyclase"/>
</dbReference>
<dbReference type="Gene3D" id="3.30.70.270">
    <property type="match status" value="1"/>
</dbReference>
<dbReference type="GO" id="GO:0005886">
    <property type="term" value="C:plasma membrane"/>
    <property type="evidence" value="ECO:0007669"/>
    <property type="project" value="TreeGrafter"/>
</dbReference>
<dbReference type="OrthoDB" id="9805474at2"/>
<keyword evidence="1" id="KW-1133">Transmembrane helix</keyword>
<gene>
    <name evidence="3" type="ORF">PATL70BA_3263</name>
</gene>
<organism evidence="3 4">
    <name type="scientific">Petrocella atlantisensis</name>
    <dbReference type="NCBI Taxonomy" id="2173034"/>
    <lineage>
        <taxon>Bacteria</taxon>
        <taxon>Bacillati</taxon>
        <taxon>Bacillota</taxon>
        <taxon>Clostridia</taxon>
        <taxon>Lachnospirales</taxon>
        <taxon>Vallitaleaceae</taxon>
        <taxon>Petrocella</taxon>
    </lineage>
</organism>
<evidence type="ECO:0000313" key="3">
    <source>
        <dbReference type="EMBL" id="VDN49188.1"/>
    </source>
</evidence>
<dbReference type="KEGG" id="cbar:PATL70BA_3263"/>
<dbReference type="InterPro" id="IPR029787">
    <property type="entry name" value="Nucleotide_cyclase"/>
</dbReference>
<proteinExistence type="predicted"/>
<evidence type="ECO:0000313" key="4">
    <source>
        <dbReference type="Proteomes" id="UP000279029"/>
    </source>
</evidence>
<dbReference type="GO" id="GO:0043709">
    <property type="term" value="P:cell adhesion involved in single-species biofilm formation"/>
    <property type="evidence" value="ECO:0007669"/>
    <property type="project" value="TreeGrafter"/>
</dbReference>
<feature type="transmembrane region" description="Helical" evidence="1">
    <location>
        <begin position="73"/>
        <end position="92"/>
    </location>
</feature>
<dbReference type="PANTHER" id="PTHR45138:SF9">
    <property type="entry name" value="DIGUANYLATE CYCLASE DGCM-RELATED"/>
    <property type="match status" value="1"/>
</dbReference>
<dbReference type="PROSITE" id="PS50887">
    <property type="entry name" value="GGDEF"/>
    <property type="match status" value="1"/>
</dbReference>
<dbReference type="Proteomes" id="UP000279029">
    <property type="component" value="Chromosome"/>
</dbReference>
<dbReference type="CDD" id="cd01949">
    <property type="entry name" value="GGDEF"/>
    <property type="match status" value="1"/>
</dbReference>
<feature type="transmembrane region" description="Helical" evidence="1">
    <location>
        <begin position="98"/>
        <end position="116"/>
    </location>
</feature>
<feature type="transmembrane region" description="Helical" evidence="1">
    <location>
        <begin position="47"/>
        <end position="66"/>
    </location>
</feature>
<feature type="transmembrane region" description="Helical" evidence="1">
    <location>
        <begin position="161"/>
        <end position="183"/>
    </location>
</feature>
<feature type="transmembrane region" description="Helical" evidence="1">
    <location>
        <begin position="21"/>
        <end position="41"/>
    </location>
</feature>
<feature type="domain" description="GGDEF" evidence="2">
    <location>
        <begin position="223"/>
        <end position="343"/>
    </location>
</feature>
<dbReference type="InterPro" id="IPR000160">
    <property type="entry name" value="GGDEF_dom"/>
</dbReference>
<evidence type="ECO:0000259" key="2">
    <source>
        <dbReference type="PROSITE" id="PS50887"/>
    </source>
</evidence>
<protein>
    <recommendedName>
        <fullName evidence="2">GGDEF domain-containing protein</fullName>
    </recommendedName>
</protein>
<accession>A0A3P7PJQ0</accession>
<dbReference type="InterPro" id="IPR050469">
    <property type="entry name" value="Diguanylate_Cyclase"/>
</dbReference>
<dbReference type="SUPFAM" id="SSF55073">
    <property type="entry name" value="Nucleotide cyclase"/>
    <property type="match status" value="1"/>
</dbReference>
<dbReference type="GO" id="GO:1902201">
    <property type="term" value="P:negative regulation of bacterial-type flagellum-dependent cell motility"/>
    <property type="evidence" value="ECO:0007669"/>
    <property type="project" value="TreeGrafter"/>
</dbReference>
<keyword evidence="4" id="KW-1185">Reference proteome</keyword>
<evidence type="ECO:0000256" key="1">
    <source>
        <dbReference type="SAM" id="Phobius"/>
    </source>
</evidence>
<reference evidence="3 4" key="1">
    <citation type="submission" date="2018-09" db="EMBL/GenBank/DDBJ databases">
        <authorList>
            <person name="Postec A."/>
        </authorList>
    </citation>
    <scope>NUCLEOTIDE SEQUENCE [LARGE SCALE GENOMIC DNA]</scope>
    <source>
        <strain evidence="3">70B-A</strain>
    </source>
</reference>